<feature type="transmembrane region" description="Helical" evidence="8">
    <location>
        <begin position="178"/>
        <end position="196"/>
    </location>
</feature>
<name>A0AAN5I7T9_9BILA</name>
<evidence type="ECO:0000256" key="3">
    <source>
        <dbReference type="ARBA" id="ARBA00004991"/>
    </source>
</evidence>
<evidence type="ECO:0000256" key="8">
    <source>
        <dbReference type="SAM" id="Phobius"/>
    </source>
</evidence>
<evidence type="ECO:0000256" key="4">
    <source>
        <dbReference type="ARBA" id="ARBA00022692"/>
    </source>
</evidence>
<dbReference type="AlphaFoldDB" id="A0AAN5I7T9"/>
<dbReference type="Proteomes" id="UP001328107">
    <property type="component" value="Unassembled WGS sequence"/>
</dbReference>
<gene>
    <name evidence="10" type="ORF">PMAYCL1PPCAC_23701</name>
</gene>
<dbReference type="Pfam" id="PF03798">
    <property type="entry name" value="TRAM_LAG1_CLN8"/>
    <property type="match status" value="1"/>
</dbReference>
<evidence type="ECO:0000256" key="6">
    <source>
        <dbReference type="ARBA" id="ARBA00023136"/>
    </source>
</evidence>
<keyword evidence="4 7" id="KW-0812">Transmembrane</keyword>
<dbReference type="GO" id="GO:0050291">
    <property type="term" value="F:sphingosine N-acyltransferase activity"/>
    <property type="evidence" value="ECO:0007669"/>
    <property type="project" value="InterPro"/>
</dbReference>
<accession>A0AAN5I7T9</accession>
<dbReference type="InterPro" id="IPR016439">
    <property type="entry name" value="Lag1/Lac1-like"/>
</dbReference>
<sequence>MAVYRRSWCDPLTIINLCRDSVPNYLDELSRFHPGWPSFYLLFSPFNQLKNIKLEIVFVVLLAILFTLLRYRLHRQSKKWMVDWRVYPHYSHKLPECIWKLGYYGLAWAFSVYVHFFTNVNTFHDPLSMWEGWKKDSLVADAPTCEFNILIIYGTQTAFYVHSIYATLFMDQWRSDSWVMFIHHFIAIILLVLSYMDNYTLAGAQLLLLQDSSDAALEITKLCVYLKRREDGRYYRWLDKTANGVLYSFALMWVVFRLWLYTTKLMYGAIYGGTILGPRDSLAFPTLGILLLSILILNLFWFNFIVRMVVRVWRTGEEPEDNREYDTPSEQKKRR</sequence>
<reference evidence="11" key="1">
    <citation type="submission" date="2022-10" db="EMBL/GenBank/DDBJ databases">
        <title>Genome assembly of Pristionchus species.</title>
        <authorList>
            <person name="Yoshida K."/>
            <person name="Sommer R.J."/>
        </authorList>
    </citation>
    <scope>NUCLEOTIDE SEQUENCE [LARGE SCALE GENOMIC DNA]</scope>
    <source>
        <strain evidence="11">RS5460</strain>
    </source>
</reference>
<evidence type="ECO:0000313" key="11">
    <source>
        <dbReference type="Proteomes" id="UP001328107"/>
    </source>
</evidence>
<keyword evidence="5 8" id="KW-1133">Transmembrane helix</keyword>
<dbReference type="EMBL" id="BTRK01000005">
    <property type="protein sequence ID" value="GMR53506.1"/>
    <property type="molecule type" value="Genomic_DNA"/>
</dbReference>
<feature type="domain" description="TLC" evidence="9">
    <location>
        <begin position="103"/>
        <end position="314"/>
    </location>
</feature>
<dbReference type="GO" id="GO:0046513">
    <property type="term" value="P:ceramide biosynthetic process"/>
    <property type="evidence" value="ECO:0007669"/>
    <property type="project" value="InterPro"/>
</dbReference>
<feature type="transmembrane region" description="Helical" evidence="8">
    <location>
        <begin position="101"/>
        <end position="120"/>
    </location>
</feature>
<comment type="subcellular location">
    <subcellularLocation>
        <location evidence="1">Membrane</location>
        <topology evidence="1">Multi-pass membrane protein</topology>
    </subcellularLocation>
</comment>
<evidence type="ECO:0000256" key="5">
    <source>
        <dbReference type="ARBA" id="ARBA00022989"/>
    </source>
</evidence>
<protein>
    <recommendedName>
        <fullName evidence="9">TLC domain-containing protein</fullName>
    </recommendedName>
</protein>
<comment type="caution">
    <text evidence="10">The sequence shown here is derived from an EMBL/GenBank/DDBJ whole genome shotgun (WGS) entry which is preliminary data.</text>
</comment>
<dbReference type="GO" id="GO:0016020">
    <property type="term" value="C:membrane"/>
    <property type="evidence" value="ECO:0007669"/>
    <property type="project" value="UniProtKB-SubCell"/>
</dbReference>
<dbReference type="PROSITE" id="PS50922">
    <property type="entry name" value="TLC"/>
    <property type="match status" value="1"/>
</dbReference>
<keyword evidence="11" id="KW-1185">Reference proteome</keyword>
<dbReference type="PIRSF" id="PIRSF005225">
    <property type="entry name" value="LAG1_LAC1"/>
    <property type="match status" value="1"/>
</dbReference>
<feature type="transmembrane region" description="Helical" evidence="8">
    <location>
        <begin position="52"/>
        <end position="71"/>
    </location>
</feature>
<dbReference type="PANTHER" id="PTHR12560">
    <property type="entry name" value="LONGEVITY ASSURANCE FACTOR 1 LAG1"/>
    <property type="match status" value="1"/>
</dbReference>
<feature type="transmembrane region" description="Helical" evidence="8">
    <location>
        <begin position="282"/>
        <end position="306"/>
    </location>
</feature>
<evidence type="ECO:0000313" key="10">
    <source>
        <dbReference type="EMBL" id="GMR53506.1"/>
    </source>
</evidence>
<dbReference type="SMART" id="SM00724">
    <property type="entry name" value="TLC"/>
    <property type="match status" value="1"/>
</dbReference>
<evidence type="ECO:0000256" key="7">
    <source>
        <dbReference type="PROSITE-ProRule" id="PRU00205"/>
    </source>
</evidence>
<comment type="pathway">
    <text evidence="3">Sphingolipid metabolism.</text>
</comment>
<evidence type="ECO:0000256" key="2">
    <source>
        <dbReference type="ARBA" id="ARBA00004760"/>
    </source>
</evidence>
<dbReference type="InterPro" id="IPR006634">
    <property type="entry name" value="TLC-dom"/>
</dbReference>
<proteinExistence type="predicted"/>
<evidence type="ECO:0000256" key="1">
    <source>
        <dbReference type="ARBA" id="ARBA00004141"/>
    </source>
</evidence>
<organism evidence="10 11">
    <name type="scientific">Pristionchus mayeri</name>
    <dbReference type="NCBI Taxonomy" id="1317129"/>
    <lineage>
        <taxon>Eukaryota</taxon>
        <taxon>Metazoa</taxon>
        <taxon>Ecdysozoa</taxon>
        <taxon>Nematoda</taxon>
        <taxon>Chromadorea</taxon>
        <taxon>Rhabditida</taxon>
        <taxon>Rhabditina</taxon>
        <taxon>Diplogasteromorpha</taxon>
        <taxon>Diplogasteroidea</taxon>
        <taxon>Neodiplogasteridae</taxon>
        <taxon>Pristionchus</taxon>
    </lineage>
</organism>
<dbReference type="PANTHER" id="PTHR12560:SF58">
    <property type="entry name" value="CERAMIDE SYNTHASE 1"/>
    <property type="match status" value="1"/>
</dbReference>
<evidence type="ECO:0000259" key="9">
    <source>
        <dbReference type="PROSITE" id="PS50922"/>
    </source>
</evidence>
<comment type="pathway">
    <text evidence="2">Lipid metabolism; sphingolipid metabolism.</text>
</comment>
<keyword evidence="6 7" id="KW-0472">Membrane</keyword>
<feature type="transmembrane region" description="Helical" evidence="8">
    <location>
        <begin position="244"/>
        <end position="262"/>
    </location>
</feature>